<dbReference type="InterPro" id="IPR001310">
    <property type="entry name" value="Histidine_triad_HIT"/>
</dbReference>
<feature type="short sequence motif" description="Histidine triad motif" evidence="2 3">
    <location>
        <begin position="165"/>
        <end position="169"/>
    </location>
</feature>
<dbReference type="PROSITE" id="PS51084">
    <property type="entry name" value="HIT_2"/>
    <property type="match status" value="1"/>
</dbReference>
<evidence type="ECO:0000259" key="4">
    <source>
        <dbReference type="PROSITE" id="PS51084"/>
    </source>
</evidence>
<dbReference type="PROSITE" id="PS00892">
    <property type="entry name" value="HIT_1"/>
    <property type="match status" value="1"/>
</dbReference>
<sequence>MESGRRVSSLSSHLLPPFPYPNSNSTILNGFPCVGNGGSSSTECLSEQQNKGCIFCRIVKGESPAFKLYEDGMCLCILDTHPLSHGHSLIIPKSHFCSLEETPPAVVATMCSKVPHISKAIMKATGCGSDVNAPEKVPEQKGNHLADSFNLLVNSGAAAGQVIFHTHVHIIPRKKFDCLWASEGLRRHSLKLDREASGLADRIRQELNNSEDINQGSSSSRTYCKL</sequence>
<dbReference type="Gene3D" id="3.30.428.10">
    <property type="entry name" value="HIT-like"/>
    <property type="match status" value="1"/>
</dbReference>
<dbReference type="PRINTS" id="PR00332">
    <property type="entry name" value="HISTRIAD"/>
</dbReference>
<dbReference type="EMBL" id="JBAMMX010000005">
    <property type="protein sequence ID" value="KAK6940464.1"/>
    <property type="molecule type" value="Genomic_DNA"/>
</dbReference>
<evidence type="ECO:0000313" key="6">
    <source>
        <dbReference type="Proteomes" id="UP001370490"/>
    </source>
</evidence>
<evidence type="ECO:0000256" key="1">
    <source>
        <dbReference type="PIRSR" id="PIRSR601310-1"/>
    </source>
</evidence>
<dbReference type="Proteomes" id="UP001370490">
    <property type="component" value="Unassembled WGS sequence"/>
</dbReference>
<feature type="active site" description="Tele-AMP-histidine intermediate" evidence="1">
    <location>
        <position position="167"/>
    </location>
</feature>
<dbReference type="PANTHER" id="PTHR47670">
    <property type="entry name" value="ADENYLYLSULFATASE HINT3"/>
    <property type="match status" value="1"/>
</dbReference>
<dbReference type="SUPFAM" id="SSF54197">
    <property type="entry name" value="HIT-like"/>
    <property type="match status" value="1"/>
</dbReference>
<evidence type="ECO:0000313" key="5">
    <source>
        <dbReference type="EMBL" id="KAK6940464.1"/>
    </source>
</evidence>
<keyword evidence="6" id="KW-1185">Reference proteome</keyword>
<dbReference type="InterPro" id="IPR011146">
    <property type="entry name" value="HIT-like"/>
</dbReference>
<comment type="caution">
    <text evidence="5">The sequence shown here is derived from an EMBL/GenBank/DDBJ whole genome shotgun (WGS) entry which is preliminary data.</text>
</comment>
<feature type="domain" description="HIT" evidence="4">
    <location>
        <begin position="54"/>
        <end position="180"/>
    </location>
</feature>
<evidence type="ECO:0000256" key="3">
    <source>
        <dbReference type="PROSITE-ProRule" id="PRU00464"/>
    </source>
</evidence>
<gene>
    <name evidence="5" type="ORF">RJ641_029995</name>
</gene>
<accession>A0AAN8VUL8</accession>
<dbReference type="GO" id="GO:0009150">
    <property type="term" value="P:purine ribonucleotide metabolic process"/>
    <property type="evidence" value="ECO:0007669"/>
    <property type="project" value="TreeGrafter"/>
</dbReference>
<proteinExistence type="predicted"/>
<protein>
    <submittedName>
        <fullName evidence="5">HIT-like domain</fullName>
    </submittedName>
</protein>
<dbReference type="InterPro" id="IPR036265">
    <property type="entry name" value="HIT-like_sf"/>
</dbReference>
<dbReference type="InterPro" id="IPR019808">
    <property type="entry name" value="Histidine_triad_CS"/>
</dbReference>
<dbReference type="Pfam" id="PF01230">
    <property type="entry name" value="HIT"/>
    <property type="match status" value="1"/>
</dbReference>
<organism evidence="5 6">
    <name type="scientific">Dillenia turbinata</name>
    <dbReference type="NCBI Taxonomy" id="194707"/>
    <lineage>
        <taxon>Eukaryota</taxon>
        <taxon>Viridiplantae</taxon>
        <taxon>Streptophyta</taxon>
        <taxon>Embryophyta</taxon>
        <taxon>Tracheophyta</taxon>
        <taxon>Spermatophyta</taxon>
        <taxon>Magnoliopsida</taxon>
        <taxon>eudicotyledons</taxon>
        <taxon>Gunneridae</taxon>
        <taxon>Pentapetalae</taxon>
        <taxon>Dilleniales</taxon>
        <taxon>Dilleniaceae</taxon>
        <taxon>Dillenia</taxon>
    </lineage>
</organism>
<reference evidence="5 6" key="1">
    <citation type="submission" date="2023-12" db="EMBL/GenBank/DDBJ databases">
        <title>A high-quality genome assembly for Dillenia turbinata (Dilleniales).</title>
        <authorList>
            <person name="Chanderbali A."/>
        </authorList>
    </citation>
    <scope>NUCLEOTIDE SEQUENCE [LARGE SCALE GENOMIC DNA]</scope>
    <source>
        <strain evidence="5">LSX21</strain>
        <tissue evidence="5">Leaf</tissue>
    </source>
</reference>
<name>A0AAN8VUL8_9MAGN</name>
<evidence type="ECO:0000256" key="2">
    <source>
        <dbReference type="PIRSR" id="PIRSR601310-3"/>
    </source>
</evidence>
<dbReference type="AlphaFoldDB" id="A0AAN8VUL8"/>
<dbReference type="GO" id="GO:0006790">
    <property type="term" value="P:sulfur compound metabolic process"/>
    <property type="evidence" value="ECO:0007669"/>
    <property type="project" value="TreeGrafter"/>
</dbReference>
<dbReference type="PANTHER" id="PTHR47670:SF1">
    <property type="entry name" value="ADENYLYLSULFATASE HINT3"/>
    <property type="match status" value="1"/>
</dbReference>
<dbReference type="GO" id="GO:0047627">
    <property type="term" value="F:adenylylsulfatase activity"/>
    <property type="evidence" value="ECO:0007669"/>
    <property type="project" value="TreeGrafter"/>
</dbReference>